<evidence type="ECO:0008006" key="4">
    <source>
        <dbReference type="Google" id="ProtNLM"/>
    </source>
</evidence>
<evidence type="ECO:0000313" key="3">
    <source>
        <dbReference type="Proteomes" id="UP001189429"/>
    </source>
</evidence>
<comment type="caution">
    <text evidence="2">The sequence shown here is derived from an EMBL/GenBank/DDBJ whole genome shotgun (WGS) entry which is preliminary data.</text>
</comment>
<feature type="compositionally biased region" description="Gly residues" evidence="1">
    <location>
        <begin position="147"/>
        <end position="156"/>
    </location>
</feature>
<evidence type="ECO:0000256" key="1">
    <source>
        <dbReference type="SAM" id="MobiDB-lite"/>
    </source>
</evidence>
<gene>
    <name evidence="2" type="ORF">PCOR1329_LOCUS66339</name>
</gene>
<feature type="region of interest" description="Disordered" evidence="1">
    <location>
        <begin position="36"/>
        <end position="83"/>
    </location>
</feature>
<organism evidence="2 3">
    <name type="scientific">Prorocentrum cordatum</name>
    <dbReference type="NCBI Taxonomy" id="2364126"/>
    <lineage>
        <taxon>Eukaryota</taxon>
        <taxon>Sar</taxon>
        <taxon>Alveolata</taxon>
        <taxon>Dinophyceae</taxon>
        <taxon>Prorocentrales</taxon>
        <taxon>Prorocentraceae</taxon>
        <taxon>Prorocentrum</taxon>
    </lineage>
</organism>
<dbReference type="EMBL" id="CAUYUJ010018538">
    <property type="protein sequence ID" value="CAK0884375.1"/>
    <property type="molecule type" value="Genomic_DNA"/>
</dbReference>
<reference evidence="2" key="1">
    <citation type="submission" date="2023-10" db="EMBL/GenBank/DDBJ databases">
        <authorList>
            <person name="Chen Y."/>
            <person name="Shah S."/>
            <person name="Dougan E. K."/>
            <person name="Thang M."/>
            <person name="Chan C."/>
        </authorList>
    </citation>
    <scope>NUCLEOTIDE SEQUENCE [LARGE SCALE GENOMIC DNA]</scope>
</reference>
<feature type="non-terminal residue" evidence="2">
    <location>
        <position position="1"/>
    </location>
</feature>
<dbReference type="Proteomes" id="UP001189429">
    <property type="component" value="Unassembled WGS sequence"/>
</dbReference>
<keyword evidence="3" id="KW-1185">Reference proteome</keyword>
<feature type="compositionally biased region" description="Basic and acidic residues" evidence="1">
    <location>
        <begin position="44"/>
        <end position="58"/>
    </location>
</feature>
<accession>A0ABN9WHD8</accession>
<name>A0ABN9WHD8_9DINO</name>
<protein>
    <recommendedName>
        <fullName evidence="4">C3H1-type domain-containing protein</fullName>
    </recommendedName>
</protein>
<feature type="region of interest" description="Disordered" evidence="1">
    <location>
        <begin position="255"/>
        <end position="283"/>
    </location>
</feature>
<sequence length="283" mass="29012">DYTPTPFQEYGATPWTRGGAWAQSWGHGAFGPGMPPGYMVGAQEPDRPGDAQLPEHPRFAHASPTPGGPTPKVWPSTPTPTPGAQPSMPYGFGVPGMHMPGLPLQRPPNFNMIAEAARDAASAAAMAAAAAGSPEVDGSPGRSPLEEGGGSSGPGGAFNDDYEGDFDSPAIPGLPPMPPGAVLPLFPGALGQAGLGPSRGSQFHGTGKCRPCAWFYKPQGCQSAQSCSYCHLCPEGELKSRKKLKVAAMRMGALTPAKPGKSSHGKDTGAGGHARTLKLNPLI</sequence>
<evidence type="ECO:0000313" key="2">
    <source>
        <dbReference type="EMBL" id="CAK0884375.1"/>
    </source>
</evidence>
<proteinExistence type="predicted"/>
<feature type="region of interest" description="Disordered" evidence="1">
    <location>
        <begin position="131"/>
        <end position="173"/>
    </location>
</feature>